<evidence type="ECO:0000259" key="4">
    <source>
        <dbReference type="PROSITE" id="PS51740"/>
    </source>
</evidence>
<dbReference type="PROSITE" id="PS51900">
    <property type="entry name" value="CB"/>
    <property type="match status" value="1"/>
</dbReference>
<feature type="domain" description="Core-binding (CB)" evidence="5">
    <location>
        <begin position="629"/>
        <end position="713"/>
    </location>
</feature>
<comment type="caution">
    <text evidence="6">The sequence shown here is derived from an EMBL/GenBank/DDBJ whole genome shotgun (WGS) entry which is preliminary data.</text>
</comment>
<dbReference type="GO" id="GO:0003677">
    <property type="term" value="F:DNA binding"/>
    <property type="evidence" value="ECO:0007669"/>
    <property type="project" value="UniProtKB-KW"/>
</dbReference>
<dbReference type="InterPro" id="IPR043128">
    <property type="entry name" value="Rev_trsase/Diguanyl_cyclase"/>
</dbReference>
<reference evidence="6 7" key="1">
    <citation type="journal article" date="2015" name="Genome Biol. Evol.">
        <title>Comparative Genomics of a Bacterivorous Green Alga Reveals Evolutionary Causalities and Consequences of Phago-Mixotrophic Mode of Nutrition.</title>
        <authorList>
            <person name="Burns J.A."/>
            <person name="Paasch A."/>
            <person name="Narechania A."/>
            <person name="Kim E."/>
        </authorList>
    </citation>
    <scope>NUCLEOTIDE SEQUENCE [LARGE SCALE GENOMIC DNA]</scope>
    <source>
        <strain evidence="6 7">PLY_AMNH</strain>
    </source>
</reference>
<protein>
    <recommendedName>
        <fullName evidence="8">Reverse transcriptase domain-containing protein</fullName>
    </recommendedName>
</protein>
<evidence type="ECO:0000256" key="2">
    <source>
        <dbReference type="ARBA" id="ARBA00023172"/>
    </source>
</evidence>
<keyword evidence="3" id="KW-0812">Transmembrane</keyword>
<dbReference type="PANTHER" id="PTHR33050:SF7">
    <property type="entry name" value="RIBONUCLEASE H"/>
    <property type="match status" value="1"/>
</dbReference>
<dbReference type="InterPro" id="IPR011010">
    <property type="entry name" value="DNA_brk_join_enz"/>
</dbReference>
<evidence type="ECO:0000313" key="6">
    <source>
        <dbReference type="EMBL" id="KAK3257597.1"/>
    </source>
</evidence>
<dbReference type="Gene3D" id="3.10.10.10">
    <property type="entry name" value="HIV Type 1 Reverse Transcriptase, subunit A, domain 1"/>
    <property type="match status" value="1"/>
</dbReference>
<feature type="domain" description="SpoVT-AbrB" evidence="4">
    <location>
        <begin position="905"/>
        <end position="930"/>
    </location>
</feature>
<organism evidence="6 7">
    <name type="scientific">Cymbomonas tetramitiformis</name>
    <dbReference type="NCBI Taxonomy" id="36881"/>
    <lineage>
        <taxon>Eukaryota</taxon>
        <taxon>Viridiplantae</taxon>
        <taxon>Chlorophyta</taxon>
        <taxon>Pyramimonadophyceae</taxon>
        <taxon>Pyramimonadales</taxon>
        <taxon>Pyramimonadaceae</taxon>
        <taxon>Cymbomonas</taxon>
    </lineage>
</organism>
<accession>A0AAE0KR24</accession>
<dbReference type="AlphaFoldDB" id="A0AAE0KR24"/>
<evidence type="ECO:0008006" key="8">
    <source>
        <dbReference type="Google" id="ProtNLM"/>
    </source>
</evidence>
<sequence length="930" mass="103791">MTTSRADPGGGHAFGCGWWLHGGRRASRCGGMAMGWSSRLWSMGQGRTRACYVYVSMMAGDPSSHCGRGSEQRAARIRHGGGGTGEIPAGGEEPLELYVVPNYVGGQHADVMSAELMKERQAGRIFEADRFRTRGFSVIGMVETPRKGKPKFRPVWDYSRPAGVDLEEAYRSLPVTSQYWAAQCFHGGGTMYMDTRSPFGNMALQGIFMRYTRAIVAWMRAQGVPCVGYLDDFFMVAETKELANEFMQLLIEFVTMLGFKVNPAKCEGPLQELEFLGILLSTWGEQCTTSIDQERVRQVLTLVEEVRTFAVAGPVRRKRVESLLGLLAFGGQVVWGLSLYTRQAFSLLAATVGRTRITLSKGVLLDLKTLKTVIRLYNGRRVVLHREEVYEDAFATDSSLRKGMAGYYGEDYFLMSWGDLAEMPQPEWYPFRCRASSHINYLELFAVWWAHRLSGWTLVVRIDNQCAIAQVEKFWGPMEYLPLLRKIFYLCAKHDIRLRPNPVLFSEIDEDFGPFELDACVAKSRANAFCSRSWSAKEDARVRRFDGLNAWANLPFSVMLEILVCKHRRPMGTVACFLVPVWEGDEAYESVSALPGVFRPVRRHRAGTMLFSALALDGKGRTEWEDLLEELAVAVERYQDAMYAEHTLRSYDTGIKAFVTFCVKFACLGCLEPLLPASDATLARFIAFSSWFVQPSTIKNYLAGVRSLHLQQGSTWVPISQRYGVAAAMQGVRRTWERPSKPVMPITFRDLHEMADVAELLTISGAALWVAVLTGFFGLFRKDNLAQGKVQAFNAMGTPVPLVAVPGSALCPVEALRRYMLATADMPDEAPLFQAEKGGKRGGLVPMTHSVLVAGIKKLAAKIGRDPAKFAGHSLRRGGATTALRLRMDTLYIKLQGDLKSDCYERYCELDDEQRLILPAAFAEAAKALT</sequence>
<dbReference type="GO" id="GO:0015074">
    <property type="term" value="P:DNA integration"/>
    <property type="evidence" value="ECO:0007669"/>
    <property type="project" value="InterPro"/>
</dbReference>
<feature type="transmembrane region" description="Helical" evidence="3">
    <location>
        <begin position="760"/>
        <end position="780"/>
    </location>
</feature>
<dbReference type="EMBL" id="LGRX02020345">
    <property type="protein sequence ID" value="KAK3257597.1"/>
    <property type="molecule type" value="Genomic_DNA"/>
</dbReference>
<name>A0AAE0KR24_9CHLO</name>
<keyword evidence="3" id="KW-0472">Membrane</keyword>
<dbReference type="SUPFAM" id="SSF56349">
    <property type="entry name" value="DNA breaking-rejoining enzymes"/>
    <property type="match status" value="1"/>
</dbReference>
<dbReference type="Gene3D" id="1.10.443.10">
    <property type="entry name" value="Intergrase catalytic core"/>
    <property type="match status" value="1"/>
</dbReference>
<evidence type="ECO:0000259" key="5">
    <source>
        <dbReference type="PROSITE" id="PS51900"/>
    </source>
</evidence>
<evidence type="ECO:0000256" key="1">
    <source>
        <dbReference type="ARBA" id="ARBA00023125"/>
    </source>
</evidence>
<dbReference type="InterPro" id="IPR000477">
    <property type="entry name" value="RT_dom"/>
</dbReference>
<keyword evidence="2" id="KW-0233">DNA recombination</keyword>
<dbReference type="InterPro" id="IPR010998">
    <property type="entry name" value="Integrase_recombinase_N"/>
</dbReference>
<keyword evidence="1" id="KW-0238">DNA-binding</keyword>
<dbReference type="Pfam" id="PF00078">
    <property type="entry name" value="RVT_1"/>
    <property type="match status" value="1"/>
</dbReference>
<evidence type="ECO:0000256" key="3">
    <source>
        <dbReference type="SAM" id="Phobius"/>
    </source>
</evidence>
<dbReference type="InterPro" id="IPR044068">
    <property type="entry name" value="CB"/>
</dbReference>
<dbReference type="GO" id="GO:0006310">
    <property type="term" value="P:DNA recombination"/>
    <property type="evidence" value="ECO:0007669"/>
    <property type="project" value="UniProtKB-KW"/>
</dbReference>
<proteinExistence type="predicted"/>
<dbReference type="PANTHER" id="PTHR33050">
    <property type="entry name" value="REVERSE TRANSCRIPTASE DOMAIN-CONTAINING PROTEIN"/>
    <property type="match status" value="1"/>
</dbReference>
<dbReference type="InterPro" id="IPR043502">
    <property type="entry name" value="DNA/RNA_pol_sf"/>
</dbReference>
<dbReference type="PROSITE" id="PS51740">
    <property type="entry name" value="SPOVT_ABRB"/>
    <property type="match status" value="1"/>
</dbReference>
<dbReference type="SUPFAM" id="SSF56672">
    <property type="entry name" value="DNA/RNA polymerases"/>
    <property type="match status" value="1"/>
</dbReference>
<dbReference type="InterPro" id="IPR007159">
    <property type="entry name" value="SpoVT-AbrB_dom"/>
</dbReference>
<dbReference type="InterPro" id="IPR052055">
    <property type="entry name" value="Hepadnavirus_pol/RT"/>
</dbReference>
<keyword evidence="7" id="KW-1185">Reference proteome</keyword>
<dbReference type="InterPro" id="IPR013762">
    <property type="entry name" value="Integrase-like_cat_sf"/>
</dbReference>
<dbReference type="Gene3D" id="3.30.70.270">
    <property type="match status" value="1"/>
</dbReference>
<gene>
    <name evidence="6" type="ORF">CYMTET_33324</name>
</gene>
<dbReference type="Proteomes" id="UP001190700">
    <property type="component" value="Unassembled WGS sequence"/>
</dbReference>
<dbReference type="Gene3D" id="1.10.150.130">
    <property type="match status" value="1"/>
</dbReference>
<evidence type="ECO:0000313" key="7">
    <source>
        <dbReference type="Proteomes" id="UP001190700"/>
    </source>
</evidence>
<keyword evidence="3" id="KW-1133">Transmembrane helix</keyword>
<dbReference type="SUPFAM" id="SSF47823">
    <property type="entry name" value="lambda integrase-like, N-terminal domain"/>
    <property type="match status" value="1"/>
</dbReference>